<dbReference type="InterPro" id="IPR006578">
    <property type="entry name" value="MADF-dom"/>
</dbReference>
<dbReference type="PANTHER" id="PTHR21505:SF8">
    <property type="entry name" value="DPT-YFP REPRESSOR BY OVEREXPRESSION, ISOFORM D-RELATED"/>
    <property type="match status" value="1"/>
</dbReference>
<dbReference type="PROSITE" id="PS51029">
    <property type="entry name" value="MADF"/>
    <property type="match status" value="1"/>
</dbReference>
<gene>
    <name evidence="2" type="ORF">FF38_11490</name>
</gene>
<proteinExistence type="predicted"/>
<dbReference type="SMART" id="SM00595">
    <property type="entry name" value="MADF"/>
    <property type="match status" value="1"/>
</dbReference>
<dbReference type="PANTHER" id="PTHR21505">
    <property type="entry name" value="MADF DOMAIN-CONTAINING PROTEIN-RELATED"/>
    <property type="match status" value="1"/>
</dbReference>
<dbReference type="EMBL" id="JRES01000655">
    <property type="protein sequence ID" value="KNC29569.1"/>
    <property type="molecule type" value="Genomic_DNA"/>
</dbReference>
<evidence type="ECO:0000313" key="2">
    <source>
        <dbReference type="EMBL" id="KNC29569.1"/>
    </source>
</evidence>
<organism evidence="2 3">
    <name type="scientific">Lucilia cuprina</name>
    <name type="common">Green bottle fly</name>
    <name type="synonym">Australian sheep blowfly</name>
    <dbReference type="NCBI Taxonomy" id="7375"/>
    <lineage>
        <taxon>Eukaryota</taxon>
        <taxon>Metazoa</taxon>
        <taxon>Ecdysozoa</taxon>
        <taxon>Arthropoda</taxon>
        <taxon>Hexapoda</taxon>
        <taxon>Insecta</taxon>
        <taxon>Pterygota</taxon>
        <taxon>Neoptera</taxon>
        <taxon>Endopterygota</taxon>
        <taxon>Diptera</taxon>
        <taxon>Brachycera</taxon>
        <taxon>Muscomorpha</taxon>
        <taxon>Oestroidea</taxon>
        <taxon>Calliphoridae</taxon>
        <taxon>Luciliinae</taxon>
        <taxon>Lucilia</taxon>
    </lineage>
</organism>
<dbReference type="OrthoDB" id="6617753at2759"/>
<evidence type="ECO:0000313" key="3">
    <source>
        <dbReference type="Proteomes" id="UP000037069"/>
    </source>
</evidence>
<dbReference type="Pfam" id="PF10545">
    <property type="entry name" value="MADF_DNA_bdg"/>
    <property type="match status" value="1"/>
</dbReference>
<dbReference type="Proteomes" id="UP000037069">
    <property type="component" value="Unassembled WGS sequence"/>
</dbReference>
<sequence>MENNKKFWMEFLDIYQAHPELWNFKGDDNKNEQLKESAYNILLQKMKELIPEATRDLVLKKLNVFRSSYRRENRKVKDSMRSGSSQADIYKPKWLFYEKLKFLDDKEDDNNVISPFDNDVTFAKTSKKTEKEPLENDLLQSSEDEEVHLFKYMYAKLQKINGKQKKVVQRIILEAIFAADECLLDDNILRKFLQSLYVNTPSTSTEALVFE</sequence>
<feature type="domain" description="MADF" evidence="1">
    <location>
        <begin position="10"/>
        <end position="108"/>
    </location>
</feature>
<name>A0A0L0CDL7_LUCCU</name>
<keyword evidence="3" id="KW-1185">Reference proteome</keyword>
<evidence type="ECO:0000259" key="1">
    <source>
        <dbReference type="PROSITE" id="PS51029"/>
    </source>
</evidence>
<accession>A0A0L0CDL7</accession>
<comment type="caution">
    <text evidence="2">The sequence shown here is derived from an EMBL/GenBank/DDBJ whole genome shotgun (WGS) entry which is preliminary data.</text>
</comment>
<dbReference type="AlphaFoldDB" id="A0A0L0CDL7"/>
<reference evidence="2 3" key="1">
    <citation type="journal article" date="2015" name="Nat. Commun.">
        <title>Lucilia cuprina genome unlocks parasitic fly biology to underpin future interventions.</title>
        <authorList>
            <person name="Anstead C.A."/>
            <person name="Korhonen P.K."/>
            <person name="Young N.D."/>
            <person name="Hall R.S."/>
            <person name="Jex A.R."/>
            <person name="Murali S.C."/>
            <person name="Hughes D.S."/>
            <person name="Lee S.F."/>
            <person name="Perry T."/>
            <person name="Stroehlein A.J."/>
            <person name="Ansell B.R."/>
            <person name="Breugelmans B."/>
            <person name="Hofmann A."/>
            <person name="Qu J."/>
            <person name="Dugan S."/>
            <person name="Lee S.L."/>
            <person name="Chao H."/>
            <person name="Dinh H."/>
            <person name="Han Y."/>
            <person name="Doddapaneni H.V."/>
            <person name="Worley K.C."/>
            <person name="Muzny D.M."/>
            <person name="Ioannidis P."/>
            <person name="Waterhouse R.M."/>
            <person name="Zdobnov E.M."/>
            <person name="James P.J."/>
            <person name="Bagnall N.H."/>
            <person name="Kotze A.C."/>
            <person name="Gibbs R.A."/>
            <person name="Richards S."/>
            <person name="Batterham P."/>
            <person name="Gasser R.B."/>
        </authorList>
    </citation>
    <scope>NUCLEOTIDE SEQUENCE [LARGE SCALE GENOMIC DNA]</scope>
    <source>
        <strain evidence="2 3">LS</strain>
        <tissue evidence="2">Full body</tissue>
    </source>
</reference>
<protein>
    <recommendedName>
        <fullName evidence="1">MADF domain-containing protein</fullName>
    </recommendedName>
</protein>